<accession>A0A1N7SKA9</accession>
<protein>
    <submittedName>
        <fullName evidence="1">Uncharacterized protein</fullName>
    </submittedName>
</protein>
<dbReference type="Proteomes" id="UP000187012">
    <property type="component" value="Unassembled WGS sequence"/>
</dbReference>
<dbReference type="AlphaFoldDB" id="A0A1N7SKA9"/>
<evidence type="ECO:0000313" key="1">
    <source>
        <dbReference type="EMBL" id="SIT47835.1"/>
    </source>
</evidence>
<keyword evidence="2" id="KW-1185">Reference proteome</keyword>
<organism evidence="1 2">
    <name type="scientific">Paraburkholderia ribeironis</name>
    <dbReference type="NCBI Taxonomy" id="1247936"/>
    <lineage>
        <taxon>Bacteria</taxon>
        <taxon>Pseudomonadati</taxon>
        <taxon>Pseudomonadota</taxon>
        <taxon>Betaproteobacteria</taxon>
        <taxon>Burkholderiales</taxon>
        <taxon>Burkholderiaceae</taxon>
        <taxon>Paraburkholderia</taxon>
    </lineage>
</organism>
<name>A0A1N7SKA9_9BURK</name>
<reference evidence="1 2" key="1">
    <citation type="submission" date="2016-12" db="EMBL/GenBank/DDBJ databases">
        <authorList>
            <person name="Song W.-J."/>
            <person name="Kurnit D.M."/>
        </authorList>
    </citation>
    <scope>NUCLEOTIDE SEQUENCE [LARGE SCALE GENOMIC DNA]</scope>
    <source>
        <strain evidence="1 2">STM7296</strain>
    </source>
</reference>
<dbReference type="EMBL" id="CYGX02000083">
    <property type="protein sequence ID" value="SIT47835.1"/>
    <property type="molecule type" value="Genomic_DNA"/>
</dbReference>
<sequence length="62" mass="7139">MLCYPKYFKERNLFGLICCTTTYEVYKTLFELYRQYLPAQFAGPAGMAGSGQAEARGQWEAR</sequence>
<gene>
    <name evidence="1" type="ORF">BN2475_830007</name>
</gene>
<evidence type="ECO:0000313" key="2">
    <source>
        <dbReference type="Proteomes" id="UP000187012"/>
    </source>
</evidence>
<proteinExistence type="predicted"/>